<dbReference type="GO" id="GO:0042124">
    <property type="term" value="F:1,3-beta-glucanosyltransferase activity"/>
    <property type="evidence" value="ECO:0007669"/>
    <property type="project" value="TreeGrafter"/>
</dbReference>
<evidence type="ECO:0000256" key="1">
    <source>
        <dbReference type="ARBA" id="ARBA00004196"/>
    </source>
</evidence>
<evidence type="ECO:0000256" key="10">
    <source>
        <dbReference type="SAM" id="MobiDB-lite"/>
    </source>
</evidence>
<evidence type="ECO:0000256" key="4">
    <source>
        <dbReference type="ARBA" id="ARBA00022622"/>
    </source>
</evidence>
<keyword evidence="13" id="KW-1185">Reference proteome</keyword>
<sequence length="690" mass="73958">MWAKITTPEASLVLRPDSTLLFLILSSHERQQYNTNTNVTMRHALTLLMGFLCLALAVNPITVKGTKFFDSVTGDQFYVVGVDYQPSSDPIADIAGLQRDIPLLKDLGVNAIRIYTLNVQSDQSQGMQLLEQNGIYVIFDLSSSWASINPQNPQWNTDLFAAYRQKIDLFRSHANTLGFLAGNEVMNGYSDTVAAAFVKASVRDCKTYIKSTGRAIPVGYAATDIDANPNIMNYLDCKDVESSVDFYGLNTYRWCGNSNFDQSGYSAFVAQWKNYDAPVIFTEYGCNQPSPRVFTEVQAIYGDQMTDVLSGGFVYEYSQEANGFGLVKIDGTTATKLTDYNNLQTQLKSINPKKVQMNSYNPTPNAVVACPPVSSAFLSSGASLPPTPDDAQCSCVYNALECVTATTDPNLISSTIGYICSVMSCQDISTNSTTATYGSFSGCSDIQKSSYILNAYYQIYKSQGSSACSFNGAGKIVQPSRQCTGPAPTTQLPSTFTPSTVSTQAAPTTSPSACTDMYASLTCRTYSEDPNKVGVAKITDAINYVCGLKPSYCSAITNGQYANCNAAERVSWAIDQYYHDNVAQGASACDFGGIGSLAATSTTSTVQNGGTTSANPTSSGGISSETTATLSVTPTSSRGSTAVTEAITSSAGQEDTRTFTVSTTQERGQTTSSATRFLPAVFFVFAVALL</sequence>
<gene>
    <name evidence="12" type="ORF">PROFUN_14439</name>
</gene>
<comment type="subcellular location">
    <subcellularLocation>
        <location evidence="1">Cell envelope</location>
    </subcellularLocation>
    <subcellularLocation>
        <location evidence="2">Membrane</location>
        <topology evidence="2">Lipid-anchor</topology>
        <topology evidence="2">GPI-anchor</topology>
    </subcellularLocation>
</comment>
<accession>A0A2P6N0B6</accession>
<keyword evidence="7" id="KW-1015">Disulfide bond</keyword>
<dbReference type="Gene3D" id="3.20.20.80">
    <property type="entry name" value="Glycosidases"/>
    <property type="match status" value="1"/>
</dbReference>
<keyword evidence="4" id="KW-0336">GPI-anchor</keyword>
<evidence type="ECO:0000313" key="12">
    <source>
        <dbReference type="EMBL" id="PRP77382.1"/>
    </source>
</evidence>
<dbReference type="InterPro" id="IPR004886">
    <property type="entry name" value="Glucanosyltransferase"/>
</dbReference>
<evidence type="ECO:0000256" key="8">
    <source>
        <dbReference type="ARBA" id="ARBA00023180"/>
    </source>
</evidence>
<dbReference type="InterPro" id="IPR017853">
    <property type="entry name" value="GH"/>
</dbReference>
<dbReference type="GO" id="GO:0098552">
    <property type="term" value="C:side of membrane"/>
    <property type="evidence" value="ECO:0007669"/>
    <property type="project" value="UniProtKB-KW"/>
</dbReference>
<evidence type="ECO:0000313" key="13">
    <source>
        <dbReference type="Proteomes" id="UP000241769"/>
    </source>
</evidence>
<dbReference type="AlphaFoldDB" id="A0A2P6N0B6"/>
<dbReference type="GO" id="GO:0071852">
    <property type="term" value="P:fungal-type cell wall organization or biogenesis"/>
    <property type="evidence" value="ECO:0007669"/>
    <property type="project" value="UniProtKB-ARBA"/>
</dbReference>
<feature type="region of interest" description="Disordered" evidence="10">
    <location>
        <begin position="602"/>
        <end position="667"/>
    </location>
</feature>
<evidence type="ECO:0000256" key="3">
    <source>
        <dbReference type="ARBA" id="ARBA00007528"/>
    </source>
</evidence>
<dbReference type="SUPFAM" id="SSF51445">
    <property type="entry name" value="(Trans)glycosidases"/>
    <property type="match status" value="1"/>
</dbReference>
<organism evidence="12 13">
    <name type="scientific">Planoprotostelium fungivorum</name>
    <dbReference type="NCBI Taxonomy" id="1890364"/>
    <lineage>
        <taxon>Eukaryota</taxon>
        <taxon>Amoebozoa</taxon>
        <taxon>Evosea</taxon>
        <taxon>Variosea</taxon>
        <taxon>Cavosteliida</taxon>
        <taxon>Cavosteliaceae</taxon>
        <taxon>Planoprotostelium</taxon>
    </lineage>
</organism>
<dbReference type="Gene3D" id="1.20.58.1040">
    <property type="match status" value="2"/>
</dbReference>
<dbReference type="GO" id="GO:0034411">
    <property type="term" value="P:cell wall (1-&gt;3)-beta-D-glucan biosynthetic process"/>
    <property type="evidence" value="ECO:0007669"/>
    <property type="project" value="TreeGrafter"/>
</dbReference>
<evidence type="ECO:0000256" key="6">
    <source>
        <dbReference type="ARBA" id="ARBA00023136"/>
    </source>
</evidence>
<evidence type="ECO:0000256" key="9">
    <source>
        <dbReference type="ARBA" id="ARBA00023288"/>
    </source>
</evidence>
<dbReference type="OrthoDB" id="421038at2759"/>
<dbReference type="PANTHER" id="PTHR31468:SF2">
    <property type="entry name" value="1,3-BETA-GLUCANOSYLTRANSFERASE GAS1"/>
    <property type="match status" value="1"/>
</dbReference>
<dbReference type="GO" id="GO:0005886">
    <property type="term" value="C:plasma membrane"/>
    <property type="evidence" value="ECO:0007669"/>
    <property type="project" value="TreeGrafter"/>
</dbReference>
<evidence type="ECO:0000256" key="7">
    <source>
        <dbReference type="ARBA" id="ARBA00023157"/>
    </source>
</evidence>
<proteinExistence type="inferred from homology"/>
<keyword evidence="6" id="KW-0472">Membrane</keyword>
<dbReference type="InParanoid" id="A0A2P6N0B6"/>
<keyword evidence="9" id="KW-0449">Lipoprotein</keyword>
<dbReference type="Pfam" id="PF03198">
    <property type="entry name" value="Glyco_hydro_72"/>
    <property type="match status" value="1"/>
</dbReference>
<evidence type="ECO:0000256" key="5">
    <source>
        <dbReference type="ARBA" id="ARBA00022729"/>
    </source>
</evidence>
<dbReference type="PANTHER" id="PTHR31468">
    <property type="entry name" value="1,3-BETA-GLUCANOSYLTRANSFERASE GAS1"/>
    <property type="match status" value="1"/>
</dbReference>
<dbReference type="Proteomes" id="UP000241769">
    <property type="component" value="Unassembled WGS sequence"/>
</dbReference>
<keyword evidence="5" id="KW-0732">Signal</keyword>
<dbReference type="Pfam" id="PF07983">
    <property type="entry name" value="X8"/>
    <property type="match status" value="2"/>
</dbReference>
<reference evidence="12 13" key="1">
    <citation type="journal article" date="2018" name="Genome Biol. Evol.">
        <title>Multiple Roots of Fruiting Body Formation in Amoebozoa.</title>
        <authorList>
            <person name="Hillmann F."/>
            <person name="Forbes G."/>
            <person name="Novohradska S."/>
            <person name="Ferling I."/>
            <person name="Riege K."/>
            <person name="Groth M."/>
            <person name="Westermann M."/>
            <person name="Marz M."/>
            <person name="Spaller T."/>
            <person name="Winckler T."/>
            <person name="Schaap P."/>
            <person name="Glockner G."/>
        </authorList>
    </citation>
    <scope>NUCLEOTIDE SEQUENCE [LARGE SCALE GENOMIC DNA]</scope>
    <source>
        <strain evidence="12 13">Jena</strain>
    </source>
</reference>
<name>A0A2P6N0B6_9EUKA</name>
<keyword evidence="8" id="KW-0325">Glycoprotein</keyword>
<comment type="caution">
    <text evidence="12">The sequence shown here is derived from an EMBL/GenBank/DDBJ whole genome shotgun (WGS) entry which is preliminary data.</text>
</comment>
<dbReference type="InterPro" id="IPR012946">
    <property type="entry name" value="X8"/>
</dbReference>
<dbReference type="SMART" id="SM00768">
    <property type="entry name" value="X8"/>
    <property type="match status" value="2"/>
</dbReference>
<feature type="domain" description="X8" evidence="11">
    <location>
        <begin position="400"/>
        <end position="485"/>
    </location>
</feature>
<protein>
    <recommendedName>
        <fullName evidence="11">X8 domain-containing protein</fullName>
    </recommendedName>
</protein>
<dbReference type="EMBL" id="MDYQ01000268">
    <property type="protein sequence ID" value="PRP77382.1"/>
    <property type="molecule type" value="Genomic_DNA"/>
</dbReference>
<evidence type="ECO:0000256" key="2">
    <source>
        <dbReference type="ARBA" id="ARBA00004589"/>
    </source>
</evidence>
<feature type="domain" description="X8" evidence="11">
    <location>
        <begin position="531"/>
        <end position="608"/>
    </location>
</feature>
<comment type="similarity">
    <text evidence="3">Belongs to the glycosyl hydrolase 72 family.</text>
</comment>
<evidence type="ECO:0000259" key="11">
    <source>
        <dbReference type="SMART" id="SM00768"/>
    </source>
</evidence>